<accession>A0A841G3W2</accession>
<reference evidence="1 2" key="1">
    <citation type="submission" date="2020-08" db="EMBL/GenBank/DDBJ databases">
        <title>Genomic Encyclopedia of Type Strains, Phase IV (KMG-IV): sequencing the most valuable type-strain genomes for metagenomic binning, comparative biology and taxonomic classification.</title>
        <authorList>
            <person name="Goeker M."/>
        </authorList>
    </citation>
    <scope>NUCLEOTIDE SEQUENCE [LARGE SCALE GENOMIC DNA]</scope>
    <source>
        <strain evidence="1 2">YIM 65646</strain>
    </source>
</reference>
<gene>
    <name evidence="1" type="ORF">HNR73_006686</name>
</gene>
<organism evidence="1 2">
    <name type="scientific">Phytomonospora endophytica</name>
    <dbReference type="NCBI Taxonomy" id="714109"/>
    <lineage>
        <taxon>Bacteria</taxon>
        <taxon>Bacillati</taxon>
        <taxon>Actinomycetota</taxon>
        <taxon>Actinomycetes</taxon>
        <taxon>Micromonosporales</taxon>
        <taxon>Micromonosporaceae</taxon>
        <taxon>Phytomonospora</taxon>
    </lineage>
</organism>
<dbReference type="Proteomes" id="UP000548476">
    <property type="component" value="Unassembled WGS sequence"/>
</dbReference>
<sequence>MRRVEITPGFPGLDRIPRDTSPGIYPVEARAAVGALRTLGWDAVYATGEHRHVDAGDGACWLPLLRFGEETRARVAADVMTRLVDAVGDGREVIHLEYHRRTDGGTEKLRASGSAADLKGLLRTVAAEDAD</sequence>
<name>A0A841G3W2_9ACTN</name>
<protein>
    <submittedName>
        <fullName evidence="1">Uncharacterized protein</fullName>
    </submittedName>
</protein>
<evidence type="ECO:0000313" key="1">
    <source>
        <dbReference type="EMBL" id="MBB6038800.1"/>
    </source>
</evidence>
<dbReference type="AlphaFoldDB" id="A0A841G3W2"/>
<dbReference type="RefSeq" id="WP_184791615.1">
    <property type="nucleotide sequence ID" value="NZ_BONT01000060.1"/>
</dbReference>
<keyword evidence="2" id="KW-1185">Reference proteome</keyword>
<dbReference type="EMBL" id="JACHGT010000018">
    <property type="protein sequence ID" value="MBB6038800.1"/>
    <property type="molecule type" value="Genomic_DNA"/>
</dbReference>
<evidence type="ECO:0000313" key="2">
    <source>
        <dbReference type="Proteomes" id="UP000548476"/>
    </source>
</evidence>
<proteinExistence type="predicted"/>
<comment type="caution">
    <text evidence="1">The sequence shown here is derived from an EMBL/GenBank/DDBJ whole genome shotgun (WGS) entry which is preliminary data.</text>
</comment>